<evidence type="ECO:0000256" key="4">
    <source>
        <dbReference type="ARBA" id="ARBA00022485"/>
    </source>
</evidence>
<proteinExistence type="predicted"/>
<dbReference type="Proteomes" id="UP000297288">
    <property type="component" value="Unassembled WGS sequence"/>
</dbReference>
<dbReference type="SUPFAM" id="SSF54862">
    <property type="entry name" value="4Fe-4S ferredoxins"/>
    <property type="match status" value="1"/>
</dbReference>
<evidence type="ECO:0000256" key="11">
    <source>
        <dbReference type="ARBA" id="ARBA00044816"/>
    </source>
</evidence>
<dbReference type="InterPro" id="IPR017900">
    <property type="entry name" value="4Fe4S_Fe_S_CS"/>
</dbReference>
<keyword evidence="8" id="KW-0408">Iron</keyword>
<evidence type="ECO:0000256" key="9">
    <source>
        <dbReference type="ARBA" id="ARBA00023014"/>
    </source>
</evidence>
<reference evidence="15 17" key="2">
    <citation type="submission" date="2019-04" db="EMBL/GenBank/DDBJ databases">
        <title>Draft genome sequence data and analysis of a Fermenting Bacterium, Geotoga petraea strain HO-Geo1, isolated from heavy-oil petroleum reservoir in Russia.</title>
        <authorList>
            <person name="Grouzdev D.S."/>
            <person name="Semenova E.M."/>
            <person name="Sokolova D.S."/>
            <person name="Tourova T.P."/>
            <person name="Poltaraus A.B."/>
            <person name="Nazina T.N."/>
        </authorList>
    </citation>
    <scope>NUCLEOTIDE SEQUENCE [LARGE SCALE GENOMIC DNA]</scope>
    <source>
        <strain evidence="15 17">HO-Geo1</strain>
    </source>
</reference>
<evidence type="ECO:0000313" key="14">
    <source>
        <dbReference type="EMBL" id="SDC51989.1"/>
    </source>
</evidence>
<keyword evidence="7" id="KW-0249">Electron transport</keyword>
<dbReference type="OrthoDB" id="9794954at2"/>
<dbReference type="NCBIfam" id="TIGR02179">
    <property type="entry name" value="PorD_KorD"/>
    <property type="match status" value="1"/>
</dbReference>
<dbReference type="AlphaFoldDB" id="A0A1G6M911"/>
<protein>
    <recommendedName>
        <fullName evidence="10">Pyruvate synthase subunit PorD</fullName>
    </recommendedName>
    <alternativeName>
        <fullName evidence="12">Pyruvate oxidoreductase delta chain</fullName>
    </alternativeName>
    <alternativeName>
        <fullName evidence="11">Pyruvic-ferredoxin oxidoreductase subunit delta</fullName>
    </alternativeName>
</protein>
<dbReference type="RefSeq" id="WP_091403742.1">
    <property type="nucleotide sequence ID" value="NZ_FMYV01000004.1"/>
</dbReference>
<evidence type="ECO:0000256" key="6">
    <source>
        <dbReference type="ARBA" id="ARBA00022737"/>
    </source>
</evidence>
<dbReference type="PROSITE" id="PS51379">
    <property type="entry name" value="4FE4S_FER_2"/>
    <property type="match status" value="2"/>
</dbReference>
<keyword evidence="6" id="KW-0677">Repeat</keyword>
<keyword evidence="4" id="KW-0004">4Fe-4S</keyword>
<evidence type="ECO:0000256" key="10">
    <source>
        <dbReference type="ARBA" id="ARBA00044788"/>
    </source>
</evidence>
<evidence type="ECO:0000256" key="5">
    <source>
        <dbReference type="ARBA" id="ARBA00022723"/>
    </source>
</evidence>
<evidence type="ECO:0000313" key="15">
    <source>
        <dbReference type="EMBL" id="TGG87470.1"/>
    </source>
</evidence>
<dbReference type="PROSITE" id="PS00198">
    <property type="entry name" value="4FE4S_FER_1"/>
    <property type="match status" value="1"/>
</dbReference>
<dbReference type="PANTHER" id="PTHR43724:SF1">
    <property type="entry name" value="PYRUVATE SYNTHASE SUBUNIT PORD"/>
    <property type="match status" value="1"/>
</dbReference>
<accession>A0A1G6M911</accession>
<evidence type="ECO:0000256" key="8">
    <source>
        <dbReference type="ARBA" id="ARBA00023004"/>
    </source>
</evidence>
<sequence length="103" mass="11731">MADAKGWKEVPIGGVVDRPGTAREYKTGTWRVMRPIVDQDKCIDCMQCWLYCPDMAIEGKMKEDKRRPKMIGINYDYCKGCGTCAKVCPVNAIDMKSENEFLK</sequence>
<dbReference type="NCBIfam" id="NF040684">
    <property type="entry name" value="PorD_Arch"/>
    <property type="match status" value="1"/>
</dbReference>
<dbReference type="PANTHER" id="PTHR43724">
    <property type="entry name" value="PYRUVATE SYNTHASE SUBUNIT PORD"/>
    <property type="match status" value="1"/>
</dbReference>
<dbReference type="STRING" id="28234.SAMN04488588_1276"/>
<evidence type="ECO:0000256" key="7">
    <source>
        <dbReference type="ARBA" id="ARBA00022982"/>
    </source>
</evidence>
<feature type="domain" description="4Fe-4S ferredoxin-type" evidence="13">
    <location>
        <begin position="33"/>
        <end position="64"/>
    </location>
</feature>
<keyword evidence="14" id="KW-0670">Pyruvate</keyword>
<keyword evidence="5" id="KW-0479">Metal-binding</keyword>
<evidence type="ECO:0000256" key="2">
    <source>
        <dbReference type="ARBA" id="ARBA00011595"/>
    </source>
</evidence>
<keyword evidence="9" id="KW-0411">Iron-sulfur</keyword>
<comment type="cofactor">
    <cofactor evidence="1">
        <name>[4Fe-4S] cluster</name>
        <dbReference type="ChEBI" id="CHEBI:49883"/>
    </cofactor>
</comment>
<dbReference type="InterPro" id="IPR017896">
    <property type="entry name" value="4Fe4S_Fe-S-bd"/>
</dbReference>
<dbReference type="InterPro" id="IPR053389">
    <property type="entry name" value="Pyruvate_synthase_PorD"/>
</dbReference>
<dbReference type="GO" id="GO:0046872">
    <property type="term" value="F:metal ion binding"/>
    <property type="evidence" value="ECO:0007669"/>
    <property type="project" value="UniProtKB-KW"/>
</dbReference>
<evidence type="ECO:0000259" key="13">
    <source>
        <dbReference type="PROSITE" id="PS51379"/>
    </source>
</evidence>
<dbReference type="EMBL" id="FMYV01000004">
    <property type="protein sequence ID" value="SDC51989.1"/>
    <property type="molecule type" value="Genomic_DNA"/>
</dbReference>
<feature type="domain" description="4Fe-4S ferredoxin-type" evidence="13">
    <location>
        <begin position="69"/>
        <end position="98"/>
    </location>
</feature>
<keyword evidence="3" id="KW-0813">Transport</keyword>
<evidence type="ECO:0000256" key="12">
    <source>
        <dbReference type="ARBA" id="ARBA00044818"/>
    </source>
</evidence>
<dbReference type="Pfam" id="PF14697">
    <property type="entry name" value="Fer4_21"/>
    <property type="match status" value="1"/>
</dbReference>
<comment type="subunit">
    <text evidence="2">Heterotetramer of one alpha, one beta, one delta and one gamma chain.</text>
</comment>
<evidence type="ECO:0000256" key="3">
    <source>
        <dbReference type="ARBA" id="ARBA00022448"/>
    </source>
</evidence>
<gene>
    <name evidence="15" type="ORF">E4650_06890</name>
    <name evidence="14" type="ORF">SAMN04488588_1276</name>
</gene>
<dbReference type="Proteomes" id="UP000199322">
    <property type="component" value="Unassembled WGS sequence"/>
</dbReference>
<name>A0A1G6M911_9BACT</name>
<dbReference type="GO" id="GO:0051539">
    <property type="term" value="F:4 iron, 4 sulfur cluster binding"/>
    <property type="evidence" value="ECO:0007669"/>
    <property type="project" value="UniProtKB-KW"/>
</dbReference>
<evidence type="ECO:0000313" key="17">
    <source>
        <dbReference type="Proteomes" id="UP000297288"/>
    </source>
</evidence>
<dbReference type="Gene3D" id="3.30.70.20">
    <property type="match status" value="2"/>
</dbReference>
<dbReference type="EMBL" id="SRME01000004">
    <property type="protein sequence ID" value="TGG87470.1"/>
    <property type="molecule type" value="Genomic_DNA"/>
</dbReference>
<reference evidence="14 16" key="1">
    <citation type="submission" date="2016-10" db="EMBL/GenBank/DDBJ databases">
        <authorList>
            <person name="de Groot N.N."/>
        </authorList>
    </citation>
    <scope>NUCLEOTIDE SEQUENCE [LARGE SCALE GENOMIC DNA]</scope>
    <source>
        <strain evidence="14 16">WG14</strain>
    </source>
</reference>
<evidence type="ECO:0000256" key="1">
    <source>
        <dbReference type="ARBA" id="ARBA00001966"/>
    </source>
</evidence>
<evidence type="ECO:0000313" key="16">
    <source>
        <dbReference type="Proteomes" id="UP000199322"/>
    </source>
</evidence>
<keyword evidence="16" id="KW-1185">Reference proteome</keyword>
<organism evidence="14 16">
    <name type="scientific">Geotoga petraea</name>
    <dbReference type="NCBI Taxonomy" id="28234"/>
    <lineage>
        <taxon>Bacteria</taxon>
        <taxon>Thermotogati</taxon>
        <taxon>Thermotogota</taxon>
        <taxon>Thermotogae</taxon>
        <taxon>Petrotogales</taxon>
        <taxon>Petrotogaceae</taxon>
        <taxon>Geotoga</taxon>
    </lineage>
</organism>
<dbReference type="InterPro" id="IPR011898">
    <property type="entry name" value="PorD_KorD"/>
</dbReference>
<dbReference type="GO" id="GO:0016625">
    <property type="term" value="F:oxidoreductase activity, acting on the aldehyde or oxo group of donors, iron-sulfur protein as acceptor"/>
    <property type="evidence" value="ECO:0007669"/>
    <property type="project" value="InterPro"/>
</dbReference>